<reference evidence="1" key="1">
    <citation type="submission" date="2018-02" db="EMBL/GenBank/DDBJ databases">
        <title>Rhizophora mucronata_Transcriptome.</title>
        <authorList>
            <person name="Meera S.P."/>
            <person name="Sreeshan A."/>
            <person name="Augustine A."/>
        </authorList>
    </citation>
    <scope>NUCLEOTIDE SEQUENCE</scope>
    <source>
        <tissue evidence="1">Leaf</tissue>
    </source>
</reference>
<protein>
    <submittedName>
        <fullName evidence="1">Uncharacterized protein</fullName>
    </submittedName>
</protein>
<sequence>MRKQQYERVERNCWREKEKKKKRSKQKMIHHLFHQYEPSKLAFLLCIKFMPRHIQLNGV</sequence>
<accession>A0A2P2N253</accession>
<dbReference type="EMBL" id="GGEC01056069">
    <property type="protein sequence ID" value="MBX36553.1"/>
    <property type="molecule type" value="Transcribed_RNA"/>
</dbReference>
<proteinExistence type="predicted"/>
<organism evidence="1">
    <name type="scientific">Rhizophora mucronata</name>
    <name type="common">Asiatic mangrove</name>
    <dbReference type="NCBI Taxonomy" id="61149"/>
    <lineage>
        <taxon>Eukaryota</taxon>
        <taxon>Viridiplantae</taxon>
        <taxon>Streptophyta</taxon>
        <taxon>Embryophyta</taxon>
        <taxon>Tracheophyta</taxon>
        <taxon>Spermatophyta</taxon>
        <taxon>Magnoliopsida</taxon>
        <taxon>eudicotyledons</taxon>
        <taxon>Gunneridae</taxon>
        <taxon>Pentapetalae</taxon>
        <taxon>rosids</taxon>
        <taxon>fabids</taxon>
        <taxon>Malpighiales</taxon>
        <taxon>Rhizophoraceae</taxon>
        <taxon>Rhizophora</taxon>
    </lineage>
</organism>
<evidence type="ECO:0000313" key="1">
    <source>
        <dbReference type="EMBL" id="MBX36553.1"/>
    </source>
</evidence>
<name>A0A2P2N253_RHIMU</name>
<dbReference type="AlphaFoldDB" id="A0A2P2N253"/>